<accession>A0A427AWY3</accession>
<sequence length="165" mass="18263">MRAGASRELDHTLGVDVIWGALCPYRASWMVEWIVTYPLTPPRLHHTLPCFSDGRMERRPIPTSRSELTWGCPASSIVVSSDLLGKGLAETELVIDWPRLVDNELVETGCSVGGAPFSKRFLEGIWTHLSRIASGSRVSRCFPIGKAKGCLEQCVNHLDGFPCIR</sequence>
<gene>
    <name evidence="1" type="ORF">B296_00003243</name>
</gene>
<evidence type="ECO:0000313" key="1">
    <source>
        <dbReference type="EMBL" id="RRT80762.1"/>
    </source>
</evidence>
<dbReference type="AlphaFoldDB" id="A0A427AWY3"/>
<name>A0A427AWY3_ENSVE</name>
<organism evidence="1 2">
    <name type="scientific">Ensete ventricosum</name>
    <name type="common">Abyssinian banana</name>
    <name type="synonym">Musa ensete</name>
    <dbReference type="NCBI Taxonomy" id="4639"/>
    <lineage>
        <taxon>Eukaryota</taxon>
        <taxon>Viridiplantae</taxon>
        <taxon>Streptophyta</taxon>
        <taxon>Embryophyta</taxon>
        <taxon>Tracheophyta</taxon>
        <taxon>Spermatophyta</taxon>
        <taxon>Magnoliopsida</taxon>
        <taxon>Liliopsida</taxon>
        <taxon>Zingiberales</taxon>
        <taxon>Musaceae</taxon>
        <taxon>Ensete</taxon>
    </lineage>
</organism>
<proteinExistence type="predicted"/>
<comment type="caution">
    <text evidence="1">The sequence shown here is derived from an EMBL/GenBank/DDBJ whole genome shotgun (WGS) entry which is preliminary data.</text>
</comment>
<protein>
    <submittedName>
        <fullName evidence="1">Uncharacterized protein</fullName>
    </submittedName>
</protein>
<dbReference type="EMBL" id="AMZH03001065">
    <property type="protein sequence ID" value="RRT80762.1"/>
    <property type="molecule type" value="Genomic_DNA"/>
</dbReference>
<evidence type="ECO:0000313" key="2">
    <source>
        <dbReference type="Proteomes" id="UP000287651"/>
    </source>
</evidence>
<dbReference type="Proteomes" id="UP000287651">
    <property type="component" value="Unassembled WGS sequence"/>
</dbReference>
<reference evidence="1 2" key="1">
    <citation type="journal article" date="2014" name="Agronomy (Basel)">
        <title>A Draft Genome Sequence for Ensete ventricosum, the Drought-Tolerant Tree Against Hunger.</title>
        <authorList>
            <person name="Harrison J."/>
            <person name="Moore K.A."/>
            <person name="Paszkiewicz K."/>
            <person name="Jones T."/>
            <person name="Grant M."/>
            <person name="Ambacheew D."/>
            <person name="Muzemil S."/>
            <person name="Studholme D.J."/>
        </authorList>
    </citation>
    <scope>NUCLEOTIDE SEQUENCE [LARGE SCALE GENOMIC DNA]</scope>
</reference>